<dbReference type="InterPro" id="IPR001613">
    <property type="entry name" value="Flavin_amine_oxidase"/>
</dbReference>
<comment type="caution">
    <text evidence="7">The sequence shown here is derived from an EMBL/GenBank/DDBJ whole genome shotgun (WGS) entry which is preliminary data.</text>
</comment>
<dbReference type="AlphaFoldDB" id="A0AAV7KBC0"/>
<protein>
    <recommendedName>
        <fullName evidence="4">Amine oxidase</fullName>
        <ecNumber evidence="4">1.4.3.-</ecNumber>
    </recommendedName>
</protein>
<dbReference type="EMBL" id="JAKMXF010000088">
    <property type="protein sequence ID" value="KAI6658547.1"/>
    <property type="molecule type" value="Genomic_DNA"/>
</dbReference>
<dbReference type="InterPro" id="IPR050281">
    <property type="entry name" value="Flavin_monoamine_oxidase"/>
</dbReference>
<dbReference type="PANTHER" id="PTHR10742">
    <property type="entry name" value="FLAVIN MONOAMINE OXIDASE"/>
    <property type="match status" value="1"/>
</dbReference>
<feature type="transmembrane region" description="Helical" evidence="4">
    <location>
        <begin position="484"/>
        <end position="506"/>
    </location>
</feature>
<feature type="binding site" evidence="3">
    <location>
        <position position="261"/>
    </location>
    <ligand>
        <name>FAD</name>
        <dbReference type="ChEBI" id="CHEBI:57692"/>
    </ligand>
</feature>
<evidence type="ECO:0000313" key="8">
    <source>
        <dbReference type="Proteomes" id="UP001165289"/>
    </source>
</evidence>
<dbReference type="PANTHER" id="PTHR10742:SF313">
    <property type="entry name" value="AMINE OXIDASE"/>
    <property type="match status" value="1"/>
</dbReference>
<keyword evidence="4" id="KW-1133">Transmembrane helix</keyword>
<feature type="chain" id="PRO_5043709207" description="Amine oxidase" evidence="5">
    <location>
        <begin position="28"/>
        <end position="507"/>
    </location>
</feature>
<dbReference type="Gene3D" id="3.50.50.60">
    <property type="entry name" value="FAD/NAD(P)-binding domain"/>
    <property type="match status" value="1"/>
</dbReference>
<dbReference type="Pfam" id="PF01593">
    <property type="entry name" value="Amino_oxidase"/>
    <property type="match status" value="1"/>
</dbReference>
<feature type="binding site" evidence="3">
    <location>
        <begin position="66"/>
        <end position="67"/>
    </location>
    <ligand>
        <name>FAD</name>
        <dbReference type="ChEBI" id="CHEBI:57692"/>
    </ligand>
</feature>
<name>A0AAV7KBC0_9METZ</name>
<keyword evidence="2 4" id="KW-0560">Oxidoreductase</keyword>
<reference evidence="7 8" key="1">
    <citation type="journal article" date="2023" name="BMC Biol.">
        <title>The compact genome of the sponge Oopsacas minuta (Hexactinellida) is lacking key metazoan core genes.</title>
        <authorList>
            <person name="Santini S."/>
            <person name="Schenkelaars Q."/>
            <person name="Jourda C."/>
            <person name="Duchesne M."/>
            <person name="Belahbib H."/>
            <person name="Rocher C."/>
            <person name="Selva M."/>
            <person name="Riesgo A."/>
            <person name="Vervoort M."/>
            <person name="Leys S.P."/>
            <person name="Kodjabachian L."/>
            <person name="Le Bivic A."/>
            <person name="Borchiellini C."/>
            <person name="Claverie J.M."/>
            <person name="Renard E."/>
        </authorList>
    </citation>
    <scope>NUCLEOTIDE SEQUENCE [LARGE SCALE GENOMIC DNA]</scope>
    <source>
        <strain evidence="7">SPO-2</strain>
    </source>
</reference>
<keyword evidence="4" id="KW-0274">FAD</keyword>
<gene>
    <name evidence="7" type="ORF">LOD99_15347</name>
</gene>
<dbReference type="GO" id="GO:0008131">
    <property type="term" value="F:primary methylamine oxidase activity"/>
    <property type="evidence" value="ECO:0007669"/>
    <property type="project" value="UniProtKB-ARBA"/>
</dbReference>
<evidence type="ECO:0000256" key="5">
    <source>
        <dbReference type="SAM" id="SignalP"/>
    </source>
</evidence>
<evidence type="ECO:0000256" key="3">
    <source>
        <dbReference type="PIRSR" id="PIRSR601613-1"/>
    </source>
</evidence>
<proteinExistence type="inferred from homology"/>
<comment type="cofactor">
    <cofactor evidence="1 4">
        <name>FAD</name>
        <dbReference type="ChEBI" id="CHEBI:57692"/>
    </cofactor>
</comment>
<keyword evidence="5" id="KW-0732">Signal</keyword>
<dbReference type="Gene3D" id="3.90.660.10">
    <property type="match status" value="1"/>
</dbReference>
<keyword evidence="4" id="KW-0812">Transmembrane</keyword>
<evidence type="ECO:0000256" key="1">
    <source>
        <dbReference type="ARBA" id="ARBA00001974"/>
    </source>
</evidence>
<dbReference type="PRINTS" id="PR00757">
    <property type="entry name" value="AMINEOXDASEF"/>
</dbReference>
<keyword evidence="4" id="KW-0472">Membrane</keyword>
<evidence type="ECO:0000256" key="4">
    <source>
        <dbReference type="RuleBase" id="RU362067"/>
    </source>
</evidence>
<evidence type="ECO:0000313" key="7">
    <source>
        <dbReference type="EMBL" id="KAI6658547.1"/>
    </source>
</evidence>
<dbReference type="Proteomes" id="UP001165289">
    <property type="component" value="Unassembled WGS sequence"/>
</dbReference>
<feature type="signal peptide" evidence="5">
    <location>
        <begin position="1"/>
        <end position="27"/>
    </location>
</feature>
<keyword evidence="4" id="KW-0285">Flavoprotein</keyword>
<comment type="similarity">
    <text evidence="4">Belongs to the flavin monoamine oxidase family.</text>
</comment>
<dbReference type="SUPFAM" id="SSF54373">
    <property type="entry name" value="FAD-linked reductases, C-terminal domain"/>
    <property type="match status" value="1"/>
</dbReference>
<sequence length="507" mass="56274">MGCLTNTMKLIMNFLIILLATLQAVSSLPECGELDAEVLILGAGMAGINAARTLFDEGMTDFLIIEAKPQIGGRIFHSEIRPGGAKVELGANWIQGVDPDDPEAHPLYELAQRCGGIQGNFSDFDSIIEYDSTGLQVSDLLDYDGIADAYENVEYISTARQADGQTDITVREALLQSNWTVDSNEDAFLDWFCFDFCFAEPPDNTSLFHSQPLSTYTDFGNASNTEDFLISDQSGYAKLVECIADGILGINNSRLLLETKVNIIKWSDDCVCVETYRDGVMKEYCASYAIITFSIGVLQSEEINMKFEPDLPEWKLDVINMFSMAHYLKMYAEFPTVFWDDVEFIGYVSDVRGYFPLFLSENLFLPDGNNVLQITTTGEIATRLLLQNENETINELVQVLRSIYGSNVTEPTAFIQSTWYTDPYFLGSYSNIPLGVTNQTFIDLAAPVGRVYFSGEATSMQYNGFVHGAYFAGRDSAEAVLESISIGVSVVANLLLVMFVVIFVLLF</sequence>
<dbReference type="GO" id="GO:0006598">
    <property type="term" value="P:polyamine catabolic process"/>
    <property type="evidence" value="ECO:0007669"/>
    <property type="project" value="TreeGrafter"/>
</dbReference>
<dbReference type="InterPro" id="IPR002937">
    <property type="entry name" value="Amino_oxidase"/>
</dbReference>
<dbReference type="InterPro" id="IPR036188">
    <property type="entry name" value="FAD/NAD-bd_sf"/>
</dbReference>
<dbReference type="EC" id="1.4.3.-" evidence="4"/>
<organism evidence="7 8">
    <name type="scientific">Oopsacas minuta</name>
    <dbReference type="NCBI Taxonomy" id="111878"/>
    <lineage>
        <taxon>Eukaryota</taxon>
        <taxon>Metazoa</taxon>
        <taxon>Porifera</taxon>
        <taxon>Hexactinellida</taxon>
        <taxon>Hexasterophora</taxon>
        <taxon>Lyssacinosida</taxon>
        <taxon>Leucopsacidae</taxon>
        <taxon>Oopsacas</taxon>
    </lineage>
</organism>
<dbReference type="SUPFAM" id="SSF51905">
    <property type="entry name" value="FAD/NAD(P)-binding domain"/>
    <property type="match status" value="1"/>
</dbReference>
<evidence type="ECO:0000259" key="6">
    <source>
        <dbReference type="Pfam" id="PF01593"/>
    </source>
</evidence>
<feature type="domain" description="Amine oxidase" evidence="6">
    <location>
        <begin position="45"/>
        <end position="481"/>
    </location>
</feature>
<evidence type="ECO:0000256" key="2">
    <source>
        <dbReference type="ARBA" id="ARBA00023002"/>
    </source>
</evidence>
<keyword evidence="8" id="KW-1185">Reference proteome</keyword>
<accession>A0AAV7KBC0</accession>